<dbReference type="RefSeq" id="WP_236987120.1">
    <property type="nucleotide sequence ID" value="NZ_AP023086.1"/>
</dbReference>
<dbReference type="Pfam" id="PF02626">
    <property type="entry name" value="CT_A_B"/>
    <property type="match status" value="1"/>
</dbReference>
<dbReference type="GO" id="GO:0005524">
    <property type="term" value="F:ATP binding"/>
    <property type="evidence" value="ECO:0007669"/>
    <property type="project" value="UniProtKB-KW"/>
</dbReference>
<keyword evidence="6" id="KW-1185">Reference proteome</keyword>
<gene>
    <name evidence="5" type="ORF">MARGE09_P1859</name>
</gene>
<dbReference type="InterPro" id="IPR003778">
    <property type="entry name" value="CT_A_B"/>
</dbReference>
<dbReference type="GO" id="GO:0016787">
    <property type="term" value="F:hydrolase activity"/>
    <property type="evidence" value="ECO:0007669"/>
    <property type="project" value="UniProtKB-KW"/>
</dbReference>
<reference evidence="5 6" key="1">
    <citation type="journal article" date="2022" name="IScience">
        <title>An ultrasensitive nanofiber-based assay for enzymatic hydrolysis and deep-sea microbial degradation of cellulose.</title>
        <authorList>
            <person name="Tsudome M."/>
            <person name="Tachioka M."/>
            <person name="Miyazaki M."/>
            <person name="Uchimura K."/>
            <person name="Tsuda M."/>
            <person name="Takaki Y."/>
            <person name="Deguchi S."/>
        </authorList>
    </citation>
    <scope>NUCLEOTIDE SEQUENCE [LARGE SCALE GENOMIC DNA]</scope>
    <source>
        <strain evidence="5 6">GE09</strain>
    </source>
</reference>
<keyword evidence="3" id="KW-0067">ATP-binding</keyword>
<dbReference type="Gene3D" id="2.40.100.10">
    <property type="entry name" value="Cyclophilin-like"/>
    <property type="match status" value="1"/>
</dbReference>
<dbReference type="SUPFAM" id="SSF50891">
    <property type="entry name" value="Cyclophilin-like"/>
    <property type="match status" value="1"/>
</dbReference>
<evidence type="ECO:0000313" key="6">
    <source>
        <dbReference type="Proteomes" id="UP001320119"/>
    </source>
</evidence>
<keyword evidence="2" id="KW-0378">Hydrolase</keyword>
<dbReference type="PANTHER" id="PTHR43309">
    <property type="entry name" value="5-OXOPROLINASE SUBUNIT C"/>
    <property type="match status" value="1"/>
</dbReference>
<name>A0AAN1WHF9_9GAMM</name>
<evidence type="ECO:0000259" key="4">
    <source>
        <dbReference type="SMART" id="SM00797"/>
    </source>
</evidence>
<dbReference type="PANTHER" id="PTHR43309:SF4">
    <property type="entry name" value="CARBOXYLTRANSFERASE DOMAIN-CONTAINING PROTEIN"/>
    <property type="match status" value="1"/>
</dbReference>
<evidence type="ECO:0000256" key="3">
    <source>
        <dbReference type="ARBA" id="ARBA00022840"/>
    </source>
</evidence>
<proteinExistence type="predicted"/>
<accession>A0AAN1WHF9</accession>
<dbReference type="KEGG" id="marq:MARGE09_P1859"/>
<dbReference type="EMBL" id="AP023086">
    <property type="protein sequence ID" value="BCD97658.1"/>
    <property type="molecule type" value="Genomic_DNA"/>
</dbReference>
<organism evidence="5 6">
    <name type="scientific">Marinagarivorans cellulosilyticus</name>
    <dbReference type="NCBI Taxonomy" id="2721545"/>
    <lineage>
        <taxon>Bacteria</taxon>
        <taxon>Pseudomonadati</taxon>
        <taxon>Pseudomonadota</taxon>
        <taxon>Gammaproteobacteria</taxon>
        <taxon>Cellvibrionales</taxon>
        <taxon>Cellvibrionaceae</taxon>
        <taxon>Marinagarivorans</taxon>
    </lineage>
</organism>
<dbReference type="AlphaFoldDB" id="A0AAN1WHF9"/>
<dbReference type="Proteomes" id="UP001320119">
    <property type="component" value="Chromosome"/>
</dbReference>
<evidence type="ECO:0000256" key="1">
    <source>
        <dbReference type="ARBA" id="ARBA00022741"/>
    </source>
</evidence>
<keyword evidence="1" id="KW-0547">Nucleotide-binding</keyword>
<dbReference type="InterPro" id="IPR029000">
    <property type="entry name" value="Cyclophilin-like_dom_sf"/>
</dbReference>
<dbReference type="SMART" id="SM00797">
    <property type="entry name" value="AHS2"/>
    <property type="match status" value="1"/>
</dbReference>
<evidence type="ECO:0000313" key="5">
    <source>
        <dbReference type="EMBL" id="BCD97658.1"/>
    </source>
</evidence>
<protein>
    <recommendedName>
        <fullName evidence="4">Carboxyltransferase domain-containing protein</fullName>
    </recommendedName>
</protein>
<sequence length="310" mass="33433">MSGFGLLQILKASGKITTQDLGRKGWLHLGICESGAADEMAFLWANFLVGNVANRLANSTTLEITLGQVSLIFTAATTAALTGASTPAFLNDKPIPCWQSFRVAAGDVLRLSLPKFGLINYLAVQNGFKVQRVCGSTSICEREGLGPFNGRQLQVKQCIGYSVPNQTNPIRSVPAHYIPEYHGQNIPFMPAEKVAVSKCLSGAYFTVTPATNRMGCRLEGQAIEWVGEGGTQCVSQGMPYGAIQLPPDGQPIALLKDRQTMGGYLLLGCLSRFGGGRLAQCRPGERVSFVAISRMQAIEQLRQRNVFFGL</sequence>
<evidence type="ECO:0000256" key="2">
    <source>
        <dbReference type="ARBA" id="ARBA00022801"/>
    </source>
</evidence>
<feature type="domain" description="Carboxyltransferase" evidence="4">
    <location>
        <begin position="28"/>
        <end position="307"/>
    </location>
</feature>
<dbReference type="InterPro" id="IPR052708">
    <property type="entry name" value="PxpC"/>
</dbReference>